<protein>
    <recommendedName>
        <fullName evidence="3">SCAN box domain-containing protein</fullName>
    </recommendedName>
</protein>
<keyword evidence="1" id="KW-0539">Nucleus</keyword>
<dbReference type="PANTHER" id="PTHR45935:SF15">
    <property type="entry name" value="SCAN BOX DOMAIN-CONTAINING PROTEIN"/>
    <property type="match status" value="1"/>
</dbReference>
<dbReference type="Gene3D" id="1.10.4020.10">
    <property type="entry name" value="DNA breaking-rejoining enzymes"/>
    <property type="match status" value="1"/>
</dbReference>
<evidence type="ECO:0000256" key="1">
    <source>
        <dbReference type="ARBA" id="ARBA00023242"/>
    </source>
</evidence>
<evidence type="ECO:0000313" key="5">
    <source>
        <dbReference type="Proteomes" id="UP000472272"/>
    </source>
</evidence>
<reference evidence="4" key="2">
    <citation type="submission" date="2025-09" db="UniProtKB">
        <authorList>
            <consortium name="Ensembl"/>
        </authorList>
    </citation>
    <scope>IDENTIFICATION</scope>
</reference>
<dbReference type="Ensembl" id="ENSPMRT00000030997.1">
    <property type="protein sequence ID" value="ENSPMRP00000029224.1"/>
    <property type="gene ID" value="ENSPMRG00000018888.1"/>
</dbReference>
<feature type="compositionally biased region" description="Basic residues" evidence="2">
    <location>
        <begin position="99"/>
        <end position="111"/>
    </location>
</feature>
<name>A0A670K0S0_PODMU</name>
<dbReference type="PROSITE" id="PS50804">
    <property type="entry name" value="SCAN_BOX"/>
    <property type="match status" value="1"/>
</dbReference>
<evidence type="ECO:0000313" key="4">
    <source>
        <dbReference type="Ensembl" id="ENSPMRP00000029224.1"/>
    </source>
</evidence>
<feature type="region of interest" description="Disordered" evidence="2">
    <location>
        <begin position="95"/>
        <end position="115"/>
    </location>
</feature>
<organism evidence="4 5">
    <name type="scientific">Podarcis muralis</name>
    <name type="common">Wall lizard</name>
    <name type="synonym">Lacerta muralis</name>
    <dbReference type="NCBI Taxonomy" id="64176"/>
    <lineage>
        <taxon>Eukaryota</taxon>
        <taxon>Metazoa</taxon>
        <taxon>Chordata</taxon>
        <taxon>Craniata</taxon>
        <taxon>Vertebrata</taxon>
        <taxon>Euteleostomi</taxon>
        <taxon>Lepidosauria</taxon>
        <taxon>Squamata</taxon>
        <taxon>Bifurcata</taxon>
        <taxon>Unidentata</taxon>
        <taxon>Episquamata</taxon>
        <taxon>Laterata</taxon>
        <taxon>Lacertibaenia</taxon>
        <taxon>Lacertidae</taxon>
        <taxon>Podarcis</taxon>
    </lineage>
</organism>
<dbReference type="InterPro" id="IPR003309">
    <property type="entry name" value="SCAN_dom"/>
</dbReference>
<reference evidence="4" key="1">
    <citation type="submission" date="2025-08" db="UniProtKB">
        <authorList>
            <consortium name="Ensembl"/>
        </authorList>
    </citation>
    <scope>IDENTIFICATION</scope>
</reference>
<dbReference type="Pfam" id="PF02023">
    <property type="entry name" value="SCAN"/>
    <property type="match status" value="1"/>
</dbReference>
<feature type="domain" description="SCAN box" evidence="3">
    <location>
        <begin position="60"/>
        <end position="84"/>
    </location>
</feature>
<dbReference type="AlphaFoldDB" id="A0A670K0S0"/>
<dbReference type="SUPFAM" id="SSF47353">
    <property type="entry name" value="Retrovirus capsid dimerization domain-like"/>
    <property type="match status" value="1"/>
</dbReference>
<dbReference type="InterPro" id="IPR050916">
    <property type="entry name" value="SCAN-C2H2_zinc_finger"/>
</dbReference>
<dbReference type="InterPro" id="IPR038269">
    <property type="entry name" value="SCAN_sf"/>
</dbReference>
<dbReference type="SMART" id="SM00431">
    <property type="entry name" value="SCAN"/>
    <property type="match status" value="1"/>
</dbReference>
<feature type="region of interest" description="Disordered" evidence="2">
    <location>
        <begin position="13"/>
        <end position="33"/>
    </location>
</feature>
<accession>A0A670K0S0</accession>
<evidence type="ECO:0000256" key="2">
    <source>
        <dbReference type="SAM" id="MobiDB-lite"/>
    </source>
</evidence>
<dbReference type="Proteomes" id="UP000472272">
    <property type="component" value="Unplaced"/>
</dbReference>
<sequence length="161" mass="17947">DKVQVDKKVTLPRGLWGSEGGQSWRGTTTEPGRASGRSLHFRRFCYQEAEGRGLWPRSRQVLELLILEQFLAILPPEVQGWVREAGLRAAPRQWPWPRKTSRRNGKLRGRSSHAPWGCVAGGAPGGLDPATPWVVNQERHPVASPWPLHGCCYQLPPLGSC</sequence>
<keyword evidence="5" id="KW-1185">Reference proteome</keyword>
<evidence type="ECO:0000259" key="3">
    <source>
        <dbReference type="PROSITE" id="PS50804"/>
    </source>
</evidence>
<dbReference type="PANTHER" id="PTHR45935">
    <property type="entry name" value="PROTEIN ZBED8-RELATED"/>
    <property type="match status" value="1"/>
</dbReference>
<proteinExistence type="predicted"/>